<organism evidence="10 11">
    <name type="scientific">Characodon lateralis</name>
    <dbReference type="NCBI Taxonomy" id="208331"/>
    <lineage>
        <taxon>Eukaryota</taxon>
        <taxon>Metazoa</taxon>
        <taxon>Chordata</taxon>
        <taxon>Craniata</taxon>
        <taxon>Vertebrata</taxon>
        <taxon>Euteleostomi</taxon>
        <taxon>Actinopterygii</taxon>
        <taxon>Neopterygii</taxon>
        <taxon>Teleostei</taxon>
        <taxon>Neoteleostei</taxon>
        <taxon>Acanthomorphata</taxon>
        <taxon>Ovalentaria</taxon>
        <taxon>Atherinomorphae</taxon>
        <taxon>Cyprinodontiformes</taxon>
        <taxon>Goodeidae</taxon>
        <taxon>Characodon</taxon>
    </lineage>
</organism>
<dbReference type="PANTHER" id="PTHR24365">
    <property type="entry name" value="TOLL-LIKE RECEPTOR"/>
    <property type="match status" value="1"/>
</dbReference>
<dbReference type="InterPro" id="IPR018247">
    <property type="entry name" value="EF_Hand_1_Ca_BS"/>
</dbReference>
<dbReference type="Pfam" id="PF01023">
    <property type="entry name" value="S_100"/>
    <property type="match status" value="1"/>
</dbReference>
<dbReference type="Gene3D" id="1.10.238.10">
    <property type="entry name" value="EF-hand"/>
    <property type="match status" value="1"/>
</dbReference>
<dbReference type="InterPro" id="IPR000157">
    <property type="entry name" value="TIR_dom"/>
</dbReference>
<keyword evidence="4" id="KW-0732">Signal</keyword>
<evidence type="ECO:0000259" key="9">
    <source>
        <dbReference type="PROSITE" id="PS50222"/>
    </source>
</evidence>
<dbReference type="InterPro" id="IPR001751">
    <property type="entry name" value="S100/CaBP7/8-like_CS"/>
</dbReference>
<dbReference type="PANTHER" id="PTHR24365:SF26">
    <property type="entry name" value="TOLL-LIKE RECEPTOR 18"/>
    <property type="match status" value="1"/>
</dbReference>
<evidence type="ECO:0000256" key="7">
    <source>
        <dbReference type="ARBA" id="ARBA00023136"/>
    </source>
</evidence>
<keyword evidence="2" id="KW-0812">Transmembrane</keyword>
<dbReference type="PROSITE" id="PS00303">
    <property type="entry name" value="S100_CABP"/>
    <property type="match status" value="1"/>
</dbReference>
<dbReference type="InterPro" id="IPR011992">
    <property type="entry name" value="EF-hand-dom_pair"/>
</dbReference>
<accession>A0ABU7DJJ3</accession>
<dbReference type="SUPFAM" id="SSF52200">
    <property type="entry name" value="Toll/Interleukin receptor TIR domain"/>
    <property type="match status" value="1"/>
</dbReference>
<keyword evidence="11" id="KW-1185">Reference proteome</keyword>
<dbReference type="PROSITE" id="PS50104">
    <property type="entry name" value="TIR"/>
    <property type="match status" value="1"/>
</dbReference>
<dbReference type="SMART" id="SM01394">
    <property type="entry name" value="S_100"/>
    <property type="match status" value="1"/>
</dbReference>
<keyword evidence="3" id="KW-0479">Metal-binding</keyword>
<sequence length="325" mass="37813">MENQLTAQLLVVHSTDLMFMKEWYISNPDVLRFDWRFTWFKKIKELSIHHSDADWVRDHLLPCLENNKNPYRLCIHERDFMPGRWIIDNIIENIESSRKVIFVLSRHFVNSEWCNYELYFAQQRAMGKTFSDVILVVKEPIDSNSLPSKYCKLKKMLSTKTYLEWPQQVNQQPFFWAQLRSVLGKPIMTRERANSIRSRISSGGVSVIGPLVEERIPEKLFAALLRTAKMSGTLQGAMEDLIKVFYRYSGKEGDKYKLNKKELKTMLQQELAGFLNASNDSTVVEKIMNDLDENKDGEVDFQEFVVLVAALTVACNSFFVDSLKA</sequence>
<dbReference type="PROSITE" id="PS50222">
    <property type="entry name" value="EF_HAND_2"/>
    <property type="match status" value="1"/>
</dbReference>
<proteinExistence type="predicted"/>
<dbReference type="InterPro" id="IPR035897">
    <property type="entry name" value="Toll_tir_struct_dom_sf"/>
</dbReference>
<dbReference type="PRINTS" id="PR01537">
    <property type="entry name" value="INTRLKN1R1F"/>
</dbReference>
<feature type="domain" description="TIR" evidence="8">
    <location>
        <begin position="42"/>
        <end position="183"/>
    </location>
</feature>
<dbReference type="Proteomes" id="UP001352852">
    <property type="component" value="Unassembled WGS sequence"/>
</dbReference>
<feature type="domain" description="EF-hand" evidence="9">
    <location>
        <begin position="279"/>
        <end position="314"/>
    </location>
</feature>
<dbReference type="InterPro" id="IPR013787">
    <property type="entry name" value="S100_Ca-bd_sub"/>
</dbReference>
<evidence type="ECO:0000313" key="11">
    <source>
        <dbReference type="Proteomes" id="UP001352852"/>
    </source>
</evidence>
<dbReference type="SMART" id="SM00255">
    <property type="entry name" value="TIR"/>
    <property type="match status" value="1"/>
</dbReference>
<evidence type="ECO:0000256" key="3">
    <source>
        <dbReference type="ARBA" id="ARBA00022723"/>
    </source>
</evidence>
<evidence type="ECO:0000259" key="8">
    <source>
        <dbReference type="PROSITE" id="PS50104"/>
    </source>
</evidence>
<comment type="subcellular location">
    <subcellularLocation>
        <location evidence="1">Membrane</location>
    </subcellularLocation>
</comment>
<evidence type="ECO:0008006" key="12">
    <source>
        <dbReference type="Google" id="ProtNLM"/>
    </source>
</evidence>
<comment type="caution">
    <text evidence="10">The sequence shown here is derived from an EMBL/GenBank/DDBJ whole genome shotgun (WGS) entry which is preliminary data.</text>
</comment>
<dbReference type="PROSITE" id="PS00018">
    <property type="entry name" value="EF_HAND_1"/>
    <property type="match status" value="1"/>
</dbReference>
<evidence type="ECO:0000256" key="4">
    <source>
        <dbReference type="ARBA" id="ARBA00022729"/>
    </source>
</evidence>
<dbReference type="SUPFAM" id="SSF47473">
    <property type="entry name" value="EF-hand"/>
    <property type="match status" value="1"/>
</dbReference>
<evidence type="ECO:0000256" key="1">
    <source>
        <dbReference type="ARBA" id="ARBA00004370"/>
    </source>
</evidence>
<dbReference type="EMBL" id="JAHUTJ010025659">
    <property type="protein sequence ID" value="MED6274230.1"/>
    <property type="molecule type" value="Genomic_DNA"/>
</dbReference>
<dbReference type="Gene3D" id="3.40.50.10140">
    <property type="entry name" value="Toll/interleukin-1 receptor homology (TIR) domain"/>
    <property type="match status" value="1"/>
</dbReference>
<evidence type="ECO:0000256" key="2">
    <source>
        <dbReference type="ARBA" id="ARBA00022692"/>
    </source>
</evidence>
<dbReference type="InterPro" id="IPR002048">
    <property type="entry name" value="EF_hand_dom"/>
</dbReference>
<evidence type="ECO:0000313" key="10">
    <source>
        <dbReference type="EMBL" id="MED6274230.1"/>
    </source>
</evidence>
<evidence type="ECO:0000256" key="5">
    <source>
        <dbReference type="ARBA" id="ARBA00022837"/>
    </source>
</evidence>
<name>A0ABU7DJJ3_9TELE</name>
<gene>
    <name evidence="10" type="ORF">CHARACLAT_014328</name>
</gene>
<keyword evidence="6" id="KW-1133">Transmembrane helix</keyword>
<dbReference type="Pfam" id="PF01582">
    <property type="entry name" value="TIR"/>
    <property type="match status" value="1"/>
</dbReference>
<evidence type="ECO:0000256" key="6">
    <source>
        <dbReference type="ARBA" id="ARBA00022989"/>
    </source>
</evidence>
<keyword evidence="5" id="KW-0106">Calcium</keyword>
<reference evidence="10 11" key="1">
    <citation type="submission" date="2021-06" db="EMBL/GenBank/DDBJ databases">
        <authorList>
            <person name="Palmer J.M."/>
        </authorList>
    </citation>
    <scope>NUCLEOTIDE SEQUENCE [LARGE SCALE GENOMIC DNA]</scope>
    <source>
        <strain evidence="10 11">CL_MEX2019</strain>
        <tissue evidence="10">Muscle</tissue>
    </source>
</reference>
<keyword evidence="7" id="KW-0472">Membrane</keyword>
<protein>
    <recommendedName>
        <fullName evidence="12">Protein S100</fullName>
    </recommendedName>
</protein>
<dbReference type="SMART" id="SM00054">
    <property type="entry name" value="EFh"/>
    <property type="match status" value="1"/>
</dbReference>